<dbReference type="EMBL" id="CDMW01000001">
    <property type="protein sequence ID" value="CEL90731.1"/>
    <property type="molecule type" value="Genomic_DNA"/>
</dbReference>
<evidence type="ECO:0000256" key="1">
    <source>
        <dbReference type="SAM" id="SignalP"/>
    </source>
</evidence>
<feature type="chain" id="PRO_5002131639" description="Glycosyltransferase" evidence="1">
    <location>
        <begin position="25"/>
        <end position="132"/>
    </location>
</feature>
<accession>A0A0B7GM46</accession>
<evidence type="ECO:0008006" key="4">
    <source>
        <dbReference type="Google" id="ProtNLM"/>
    </source>
</evidence>
<keyword evidence="1" id="KW-0732">Signal</keyword>
<organism evidence="2 3">
    <name type="scientific">Streptococcus sanguinis</name>
    <dbReference type="NCBI Taxonomy" id="1305"/>
    <lineage>
        <taxon>Bacteria</taxon>
        <taxon>Bacillati</taxon>
        <taxon>Bacillota</taxon>
        <taxon>Bacilli</taxon>
        <taxon>Lactobacillales</taxon>
        <taxon>Streptococcaceae</taxon>
        <taxon>Streptococcus</taxon>
    </lineage>
</organism>
<protein>
    <recommendedName>
        <fullName evidence="4">Glycosyltransferase</fullName>
    </recommendedName>
</protein>
<name>A0A0B7GM46_STRSA</name>
<sequence length="132" mass="15411">MKKLIWLFITFLTLIFLSACGQHASFQGKWKAQKANGEDIDIVFNDKTGKLGDKEFHYKIDKSGYQDNTKYFSITVSDTYHYTILFPDDDMKIATLLEPDDPSSDPLYGEMLYAMNRNEYPDFDDYVDKYLN</sequence>
<dbReference type="AlphaFoldDB" id="A0A0B7GM46"/>
<reference evidence="2 3" key="1">
    <citation type="submission" date="2015-01" db="EMBL/GenBank/DDBJ databases">
        <authorList>
            <person name="Pelicic Vladimir"/>
        </authorList>
    </citation>
    <scope>NUCLEOTIDE SEQUENCE [LARGE SCALE GENOMIC DNA]</scope>
    <source>
        <strain evidence="2 3">2908</strain>
    </source>
</reference>
<feature type="signal peptide" evidence="1">
    <location>
        <begin position="1"/>
        <end position="24"/>
    </location>
</feature>
<evidence type="ECO:0000313" key="3">
    <source>
        <dbReference type="Proteomes" id="UP000183504"/>
    </source>
</evidence>
<dbReference type="PROSITE" id="PS51257">
    <property type="entry name" value="PROKAR_LIPOPROTEIN"/>
    <property type="match status" value="1"/>
</dbReference>
<dbReference type="Proteomes" id="UP000183504">
    <property type="component" value="Unassembled WGS sequence"/>
</dbReference>
<gene>
    <name evidence="2" type="ORF">SSV_1437</name>
</gene>
<proteinExistence type="predicted"/>
<evidence type="ECO:0000313" key="2">
    <source>
        <dbReference type="EMBL" id="CEL90731.1"/>
    </source>
</evidence>
<dbReference type="RefSeq" id="WP_072074279.1">
    <property type="nucleotide sequence ID" value="NZ_CDMW01000001.1"/>
</dbReference>